<protein>
    <submittedName>
        <fullName evidence="1">Uncharacterized protein</fullName>
    </submittedName>
</protein>
<gene>
    <name evidence="1" type="ORF">AAEO58_10990</name>
</gene>
<evidence type="ECO:0000313" key="1">
    <source>
        <dbReference type="EMBL" id="MEL1248569.1"/>
    </source>
</evidence>
<dbReference type="Proteomes" id="UP001393056">
    <property type="component" value="Unassembled WGS sequence"/>
</dbReference>
<organism evidence="1 2">
    <name type="scientific">Flavobacterium helocola</name>
    <dbReference type="NCBI Taxonomy" id="3139139"/>
    <lineage>
        <taxon>Bacteria</taxon>
        <taxon>Pseudomonadati</taxon>
        <taxon>Bacteroidota</taxon>
        <taxon>Flavobacteriia</taxon>
        <taxon>Flavobacteriales</taxon>
        <taxon>Flavobacteriaceae</taxon>
        <taxon>Flavobacterium</taxon>
    </lineage>
</organism>
<reference evidence="1 2" key="1">
    <citation type="submission" date="2024-04" db="EMBL/GenBank/DDBJ databases">
        <title>Flavobacterium sp. DGU41 16S ribosomal RNA gene Genome sequencing and assembly.</title>
        <authorList>
            <person name="Park S."/>
        </authorList>
    </citation>
    <scope>NUCLEOTIDE SEQUENCE [LARGE SCALE GENOMIC DNA]</scope>
    <source>
        <strain evidence="1 2">DGU41</strain>
    </source>
</reference>
<keyword evidence="2" id="KW-1185">Reference proteome</keyword>
<sequence length="233" mass="26536">MLNLLQNLYTEEHSFKEAAHDFTTKDGDILGSDKISGLEIRLSHIIIKDNKTAKIFPFPGLAKIYFLTLVVSDVENQIINLELKGFEKVDDGDALSIDKTIFYWKQTKKEKVPSQVHVMTSIIKSKQSLRDVAKIMENIKNDSDYKDLAGKLAEFIKDANQFSNITNLIGTVSSIVGKHLGKVEDKPFLTWYQSFTDIDGDWDKLGKTYKHAENRYAAMDLSITIRDKGREKE</sequence>
<proteinExistence type="predicted"/>
<comment type="caution">
    <text evidence="1">The sequence shown here is derived from an EMBL/GenBank/DDBJ whole genome shotgun (WGS) entry which is preliminary data.</text>
</comment>
<evidence type="ECO:0000313" key="2">
    <source>
        <dbReference type="Proteomes" id="UP001393056"/>
    </source>
</evidence>
<dbReference type="RefSeq" id="WP_341683424.1">
    <property type="nucleotide sequence ID" value="NZ_JBBYHT010000005.1"/>
</dbReference>
<dbReference type="EMBL" id="JBBYHT010000005">
    <property type="protein sequence ID" value="MEL1248569.1"/>
    <property type="molecule type" value="Genomic_DNA"/>
</dbReference>
<accession>A0ABU9I826</accession>
<name>A0ABU9I826_9FLAO</name>